<feature type="signal peptide" evidence="1">
    <location>
        <begin position="1"/>
        <end position="20"/>
    </location>
</feature>
<reference evidence="2" key="1">
    <citation type="submission" date="2021-01" db="UniProtKB">
        <authorList>
            <consortium name="EnsemblMetazoa"/>
        </authorList>
    </citation>
    <scope>IDENTIFICATION</scope>
</reference>
<dbReference type="EnsemblMetazoa" id="XM_022805992">
    <property type="protein sequence ID" value="XP_022661727"/>
    <property type="gene ID" value="LOC111250597"/>
</dbReference>
<accession>A0A7M7MAE5</accession>
<organism evidence="2 3">
    <name type="scientific">Varroa destructor</name>
    <name type="common">Honeybee mite</name>
    <dbReference type="NCBI Taxonomy" id="109461"/>
    <lineage>
        <taxon>Eukaryota</taxon>
        <taxon>Metazoa</taxon>
        <taxon>Ecdysozoa</taxon>
        <taxon>Arthropoda</taxon>
        <taxon>Chelicerata</taxon>
        <taxon>Arachnida</taxon>
        <taxon>Acari</taxon>
        <taxon>Parasitiformes</taxon>
        <taxon>Mesostigmata</taxon>
        <taxon>Gamasina</taxon>
        <taxon>Dermanyssoidea</taxon>
        <taxon>Varroidae</taxon>
        <taxon>Varroa</taxon>
    </lineage>
</organism>
<evidence type="ECO:0000256" key="1">
    <source>
        <dbReference type="SAM" id="SignalP"/>
    </source>
</evidence>
<evidence type="ECO:0000313" key="3">
    <source>
        <dbReference type="Proteomes" id="UP000594260"/>
    </source>
</evidence>
<evidence type="ECO:0000313" key="2">
    <source>
        <dbReference type="EnsemblMetazoa" id="XP_022661727"/>
    </source>
</evidence>
<dbReference type="Proteomes" id="UP000594260">
    <property type="component" value="Unplaced"/>
</dbReference>
<dbReference type="AlphaFoldDB" id="A0A7M7MAE5"/>
<feature type="chain" id="PRO_5029491942" evidence="1">
    <location>
        <begin position="21"/>
        <end position="273"/>
    </location>
</feature>
<dbReference type="InParanoid" id="A0A7M7MAE5"/>
<dbReference type="KEGG" id="vde:111250597"/>
<keyword evidence="3" id="KW-1185">Reference proteome</keyword>
<name>A0A7M7MAE5_VARDE</name>
<protein>
    <submittedName>
        <fullName evidence="2">Uncharacterized protein</fullName>
    </submittedName>
</protein>
<proteinExistence type="predicted"/>
<sequence length="273" mass="27522">MLSPRTEFVVVAFLFAAVQAGGVAYEGLVTAPAYGAAHLAAPVAAVPVASHEYIAAAKTFPTPAYDYAHAAPVAKAATAVPVYGFAAPAITRSSVANYAPIAKSVTYEQRAYTQTAPVTKGAIAAPAYGYAHAVPSTDKATIAAQTAYTSYAVPALAAPADGYGTPAFPAPLTRTSFAAPVASYSYATHTPAYGYAHGTPVAKATTAARVASYGYAHNAPTYDQVAYTALISKMAVASPAVTGASVDSYGYATKTLAAPAAKAAIAAPAQGHY</sequence>
<dbReference type="GeneID" id="111250597"/>
<dbReference type="OMA" id="FAFHYQL"/>
<keyword evidence="1" id="KW-0732">Signal</keyword>
<dbReference type="RefSeq" id="XP_022661727.1">
    <property type="nucleotide sequence ID" value="XM_022805992.1"/>
</dbReference>